<feature type="non-terminal residue" evidence="11">
    <location>
        <position position="154"/>
    </location>
</feature>
<keyword evidence="8" id="KW-0863">Zinc-finger</keyword>
<comment type="caution">
    <text evidence="11">The sequence shown here is derived from an EMBL/GenBank/DDBJ whole genome shotgun (WGS) entry which is preliminary data.</text>
</comment>
<dbReference type="Pfam" id="PF00075">
    <property type="entry name" value="RNase_H"/>
    <property type="match status" value="1"/>
</dbReference>
<protein>
    <submittedName>
        <fullName evidence="11">POK7 protein</fullName>
    </submittedName>
</protein>
<keyword evidence="1" id="KW-0808">Transferase</keyword>
<evidence type="ECO:0000259" key="10">
    <source>
        <dbReference type="PROSITE" id="PS50879"/>
    </source>
</evidence>
<evidence type="ECO:0000256" key="8">
    <source>
        <dbReference type="PROSITE-ProRule" id="PRU00450"/>
    </source>
</evidence>
<evidence type="ECO:0000256" key="1">
    <source>
        <dbReference type="ARBA" id="ARBA00022679"/>
    </source>
</evidence>
<keyword evidence="12" id="KW-1185">Reference proteome</keyword>
<evidence type="ECO:0000313" key="12">
    <source>
        <dbReference type="Proteomes" id="UP000555367"/>
    </source>
</evidence>
<evidence type="ECO:0000256" key="4">
    <source>
        <dbReference type="ARBA" id="ARBA00022723"/>
    </source>
</evidence>
<dbReference type="GO" id="GO:0004523">
    <property type="term" value="F:RNA-DNA hybrid ribonuclease activity"/>
    <property type="evidence" value="ECO:0007669"/>
    <property type="project" value="InterPro"/>
</dbReference>
<dbReference type="Pfam" id="PF02022">
    <property type="entry name" value="Integrase_Zn"/>
    <property type="match status" value="1"/>
</dbReference>
<evidence type="ECO:0000256" key="2">
    <source>
        <dbReference type="ARBA" id="ARBA00022695"/>
    </source>
</evidence>
<dbReference type="Gene3D" id="1.10.10.200">
    <property type="match status" value="1"/>
</dbReference>
<evidence type="ECO:0000256" key="7">
    <source>
        <dbReference type="ARBA" id="ARBA00022918"/>
    </source>
</evidence>
<sequence length="154" mass="17054">VELYAVICAFQLFPDALNIVSDSAYVTGLVTRLEHSYLKHVSNPTLFAYCLQLQSLLNHRSNFYYITHIRSHTGLPGVLAEGNARADQIAAANPAVVVFPDILQQAYMSHAFFHQSAQALIRTFHITHAQAKSILQMCPDCQDSTATGFYGINP</sequence>
<dbReference type="InterPro" id="IPR036397">
    <property type="entry name" value="RNaseH_sf"/>
</dbReference>
<gene>
    <name evidence="11" type="primary">Ervk7_0</name>
    <name evidence="11" type="ORF">PELURI_R16505</name>
</gene>
<dbReference type="InterPro" id="IPR012337">
    <property type="entry name" value="RNaseH-like_sf"/>
</dbReference>
<dbReference type="InterPro" id="IPR002156">
    <property type="entry name" value="RNaseH_domain"/>
</dbReference>
<feature type="domain" description="RNase H type-1" evidence="10">
    <location>
        <begin position="1"/>
        <end position="95"/>
    </location>
</feature>
<dbReference type="InterPro" id="IPR003308">
    <property type="entry name" value="Integrase_Zn-bd_dom_N"/>
</dbReference>
<dbReference type="GO" id="GO:0008270">
    <property type="term" value="F:zinc ion binding"/>
    <property type="evidence" value="ECO:0007669"/>
    <property type="project" value="UniProtKB-KW"/>
</dbReference>
<proteinExistence type="predicted"/>
<evidence type="ECO:0000313" key="11">
    <source>
        <dbReference type="EMBL" id="NXT32885.1"/>
    </source>
</evidence>
<keyword evidence="7" id="KW-0695">RNA-directed DNA polymerase</keyword>
<keyword evidence="4" id="KW-0479">Metal-binding</keyword>
<dbReference type="PROSITE" id="PS50879">
    <property type="entry name" value="RNASE_H_1"/>
    <property type="match status" value="1"/>
</dbReference>
<keyword evidence="8" id="KW-0862">Zinc</keyword>
<dbReference type="SUPFAM" id="SSF53098">
    <property type="entry name" value="Ribonuclease H-like"/>
    <property type="match status" value="1"/>
</dbReference>
<dbReference type="OrthoDB" id="9395371at2759"/>
<feature type="domain" description="Integrase-type" evidence="9">
    <location>
        <begin position="101"/>
        <end position="142"/>
    </location>
</feature>
<evidence type="ECO:0000256" key="5">
    <source>
        <dbReference type="ARBA" id="ARBA00022759"/>
    </source>
</evidence>
<keyword evidence="5" id="KW-0255">Endonuclease</keyword>
<name>A0A7L3BQM6_PELUR</name>
<dbReference type="GO" id="GO:0035613">
    <property type="term" value="F:RNA stem-loop binding"/>
    <property type="evidence" value="ECO:0007669"/>
    <property type="project" value="TreeGrafter"/>
</dbReference>
<organism evidence="11 12">
    <name type="scientific">Pelecanoides urinatrix</name>
    <name type="common">Common diving petrel</name>
    <name type="synonym">Procellaria urinatrix</name>
    <dbReference type="NCBI Taxonomy" id="37079"/>
    <lineage>
        <taxon>Eukaryota</taxon>
        <taxon>Metazoa</taxon>
        <taxon>Chordata</taxon>
        <taxon>Craniata</taxon>
        <taxon>Vertebrata</taxon>
        <taxon>Euteleostomi</taxon>
        <taxon>Archelosauria</taxon>
        <taxon>Archosauria</taxon>
        <taxon>Dinosauria</taxon>
        <taxon>Saurischia</taxon>
        <taxon>Theropoda</taxon>
        <taxon>Coelurosauria</taxon>
        <taxon>Aves</taxon>
        <taxon>Neognathae</taxon>
        <taxon>Neoaves</taxon>
        <taxon>Aequornithes</taxon>
        <taxon>Procellariiformes</taxon>
        <taxon>Procellariidae</taxon>
        <taxon>Pelecanoides</taxon>
    </lineage>
</organism>
<accession>A0A7L3BQM6</accession>
<reference evidence="11 12" key="1">
    <citation type="submission" date="2019-09" db="EMBL/GenBank/DDBJ databases">
        <title>Bird 10,000 Genomes (B10K) Project - Family phase.</title>
        <authorList>
            <person name="Zhang G."/>
        </authorList>
    </citation>
    <scope>NUCLEOTIDE SEQUENCE [LARGE SCALE GENOMIC DNA]</scope>
    <source>
        <strain evidence="11">B10K-DU-012-45</strain>
    </source>
</reference>
<dbReference type="InterPro" id="IPR017856">
    <property type="entry name" value="Integrase-like_N"/>
</dbReference>
<keyword evidence="3" id="KW-0540">Nuclease</keyword>
<evidence type="ECO:0000256" key="3">
    <source>
        <dbReference type="ARBA" id="ARBA00022722"/>
    </source>
</evidence>
<dbReference type="PANTHER" id="PTHR41694:SF3">
    <property type="entry name" value="RNA-DIRECTED DNA POLYMERASE-RELATED"/>
    <property type="match status" value="1"/>
</dbReference>
<evidence type="ECO:0000256" key="6">
    <source>
        <dbReference type="ARBA" id="ARBA00022801"/>
    </source>
</evidence>
<dbReference type="Gene3D" id="3.30.420.10">
    <property type="entry name" value="Ribonuclease H-like superfamily/Ribonuclease H"/>
    <property type="match status" value="1"/>
</dbReference>
<dbReference type="EMBL" id="VZTQ01002444">
    <property type="protein sequence ID" value="NXT32885.1"/>
    <property type="molecule type" value="Genomic_DNA"/>
</dbReference>
<keyword evidence="2" id="KW-0548">Nucleotidyltransferase</keyword>
<dbReference type="AlphaFoldDB" id="A0A7L3BQM6"/>
<dbReference type="PROSITE" id="PS50876">
    <property type="entry name" value="ZF_INTEGRASE"/>
    <property type="match status" value="1"/>
</dbReference>
<evidence type="ECO:0000259" key="9">
    <source>
        <dbReference type="PROSITE" id="PS50876"/>
    </source>
</evidence>
<dbReference type="SUPFAM" id="SSF46919">
    <property type="entry name" value="N-terminal Zn binding domain of HIV integrase"/>
    <property type="match status" value="1"/>
</dbReference>
<dbReference type="Proteomes" id="UP000555367">
    <property type="component" value="Unassembled WGS sequence"/>
</dbReference>
<feature type="non-terminal residue" evidence="11">
    <location>
        <position position="1"/>
    </location>
</feature>
<dbReference type="PANTHER" id="PTHR41694">
    <property type="entry name" value="ENDOGENOUS RETROVIRUS GROUP K MEMBER POL PROTEIN"/>
    <property type="match status" value="1"/>
</dbReference>
<dbReference type="GO" id="GO:0003964">
    <property type="term" value="F:RNA-directed DNA polymerase activity"/>
    <property type="evidence" value="ECO:0007669"/>
    <property type="project" value="UniProtKB-KW"/>
</dbReference>
<keyword evidence="6" id="KW-0378">Hydrolase</keyword>